<evidence type="ECO:0000256" key="2">
    <source>
        <dbReference type="ARBA" id="ARBA00004300"/>
    </source>
</evidence>
<dbReference type="OrthoDB" id="1937912at2759"/>
<dbReference type="Pfam" id="PF00583">
    <property type="entry name" value="Acetyltransf_1"/>
    <property type="match status" value="1"/>
</dbReference>
<dbReference type="InterPro" id="IPR009464">
    <property type="entry name" value="PCAF_N"/>
</dbReference>
<keyword evidence="6" id="KW-0206">Cytoskeleton</keyword>
<evidence type="ECO:0000259" key="12">
    <source>
        <dbReference type="PROSITE" id="PS51186"/>
    </source>
</evidence>
<dbReference type="OMA" id="YFQTKMR"/>
<keyword evidence="7" id="KW-0539">Nucleus</keyword>
<dbReference type="AlphaFoldDB" id="A0A8I6S4L6"/>
<dbReference type="EnsemblMetazoa" id="XM_014401547.2">
    <property type="protein sequence ID" value="XP_014257033.1"/>
    <property type="gene ID" value="LOC106670884"/>
</dbReference>
<protein>
    <recommendedName>
        <fullName evidence="15">Histone acetyltransferase</fullName>
    </recommendedName>
</protein>
<feature type="domain" description="N-acetyltransferase" evidence="12">
    <location>
        <begin position="424"/>
        <end position="570"/>
    </location>
</feature>
<keyword evidence="5" id="KW-0010">Activator</keyword>
<dbReference type="Pfam" id="PF00439">
    <property type="entry name" value="Bromodomain"/>
    <property type="match status" value="1"/>
</dbReference>
<dbReference type="CTD" id="39431"/>
<evidence type="ECO:0008006" key="15">
    <source>
        <dbReference type="Google" id="ProtNLM"/>
    </source>
</evidence>
<dbReference type="Gene3D" id="1.20.920.10">
    <property type="entry name" value="Bromodomain-like"/>
    <property type="match status" value="1"/>
</dbReference>
<evidence type="ECO:0000256" key="9">
    <source>
        <dbReference type="PROSITE-ProRule" id="PRU00035"/>
    </source>
</evidence>
<evidence type="ECO:0000313" key="13">
    <source>
        <dbReference type="EnsemblMetazoa" id="XP_014257033.1"/>
    </source>
</evidence>
<dbReference type="Proteomes" id="UP000494040">
    <property type="component" value="Unassembled WGS sequence"/>
</dbReference>
<dbReference type="Pfam" id="PF06466">
    <property type="entry name" value="PCAF_N"/>
    <property type="match status" value="1"/>
</dbReference>
<evidence type="ECO:0000256" key="10">
    <source>
        <dbReference type="SAM" id="MobiDB-lite"/>
    </source>
</evidence>
<dbReference type="InterPro" id="IPR036427">
    <property type="entry name" value="Bromodomain-like_sf"/>
</dbReference>
<dbReference type="Gene3D" id="3.40.630.30">
    <property type="match status" value="1"/>
</dbReference>
<dbReference type="GO" id="GO:0045944">
    <property type="term" value="P:positive regulation of transcription by RNA polymerase II"/>
    <property type="evidence" value="ECO:0007669"/>
    <property type="project" value="TreeGrafter"/>
</dbReference>
<dbReference type="InterPro" id="IPR000182">
    <property type="entry name" value="GNAT_dom"/>
</dbReference>
<reference evidence="13" key="1">
    <citation type="submission" date="2022-01" db="UniProtKB">
        <authorList>
            <consortium name="EnsemblMetazoa"/>
        </authorList>
    </citation>
    <scope>IDENTIFICATION</scope>
</reference>
<sequence>MNSSGPSTAKPEYSVRASNLLRIQQRKNQVIGWPKDKKLLKLAIYSCCQECQCTGWKAPTQKNTTLANTSDPCQNCSHLLSQHISHLNVLPDEEINRLMAMVVDIENIYMSMDREEDADSKGVYFYLFKMMRRCITEKRKPSIEGPLGQPPFELPSIAKAVMNFVLYKFSHLTAKDWQIMYDLAKIFLNSLNHWNFEMPSARRDTNADSISAYKVNYTRWLVFCHVPVFCDSLTHYETTTIFGVTMLRSVFRSFKRQLVDKCHMEKDRMTPEKRVVFVTHFPKFLDLFEEEVYSPNSPIWDPDFKHSPPPHLQATLEKKRSADAEKASSSEAANAASETSDGKRSADTLDKKDGKADKRQKLNQVEDSDDIPEDLVNEVLTQMNERNQGINSVFKELTTPYQDAKAEEEAGIIRVVFVSNSITSKVSRQTMLYLIELQSVFSRQLRKMPIEYISRFVFDPKHKTLALLKNNKLIGGICFRMFASQGFSEIVFCAVLAHEQLHGYGGFLMNHLKEYHIRFNIHHFLTFADSAATVYFKKQGFNKVINLDSSVYQGLIKYYDEATLMHCQLNPKIVYTELPIIVQKQKEILKELIEQKKIEVEKVYRLTCFREGVGRMIPIEAIPGLRETGWRPAVRTTRVSRITEECSHPDTLAKSLRMVLNLIKNHKSAWPFQEPVNANKAPKYYNIIKYPMDLKTMTERLKSSYYTTRRLFIADMLRIFNNCRIYNPPDSDYVYYANTLERVFQSKMRDLNLWDK</sequence>
<name>A0A8I6S4L6_CIMLE</name>
<keyword evidence="14" id="KW-1185">Reference proteome</keyword>
<proteinExistence type="inferred from homology"/>
<evidence type="ECO:0000256" key="4">
    <source>
        <dbReference type="ARBA" id="ARBA00023117"/>
    </source>
</evidence>
<dbReference type="InterPro" id="IPR001487">
    <property type="entry name" value="Bromodomain"/>
</dbReference>
<feature type="compositionally biased region" description="Basic and acidic residues" evidence="10">
    <location>
        <begin position="316"/>
        <end position="328"/>
    </location>
</feature>
<evidence type="ECO:0000256" key="5">
    <source>
        <dbReference type="ARBA" id="ARBA00023159"/>
    </source>
</evidence>
<organism evidence="13 14">
    <name type="scientific">Cimex lectularius</name>
    <name type="common">Bed bug</name>
    <name type="synonym">Acanthia lectularia</name>
    <dbReference type="NCBI Taxonomy" id="79782"/>
    <lineage>
        <taxon>Eukaryota</taxon>
        <taxon>Metazoa</taxon>
        <taxon>Ecdysozoa</taxon>
        <taxon>Arthropoda</taxon>
        <taxon>Hexapoda</taxon>
        <taxon>Insecta</taxon>
        <taxon>Pterygota</taxon>
        <taxon>Neoptera</taxon>
        <taxon>Paraneoptera</taxon>
        <taxon>Hemiptera</taxon>
        <taxon>Heteroptera</taxon>
        <taxon>Panheteroptera</taxon>
        <taxon>Cimicomorpha</taxon>
        <taxon>Cimicidae</taxon>
        <taxon>Cimex</taxon>
    </lineage>
</organism>
<dbReference type="InterPro" id="IPR037800">
    <property type="entry name" value="GCN5"/>
</dbReference>
<dbReference type="GO" id="GO:0005634">
    <property type="term" value="C:nucleus"/>
    <property type="evidence" value="ECO:0007669"/>
    <property type="project" value="UniProtKB-SubCell"/>
</dbReference>
<dbReference type="GO" id="GO:0005813">
    <property type="term" value="C:centrosome"/>
    <property type="evidence" value="ECO:0007669"/>
    <property type="project" value="UniProtKB-SubCell"/>
</dbReference>
<dbReference type="KEGG" id="clec:106670884"/>
<evidence type="ECO:0000313" key="14">
    <source>
        <dbReference type="Proteomes" id="UP000494040"/>
    </source>
</evidence>
<dbReference type="PANTHER" id="PTHR45750">
    <property type="entry name" value="GH11602P"/>
    <property type="match status" value="1"/>
</dbReference>
<dbReference type="PRINTS" id="PR00503">
    <property type="entry name" value="BROMODOMAIN"/>
</dbReference>
<dbReference type="CDD" id="cd04301">
    <property type="entry name" value="NAT_SF"/>
    <property type="match status" value="1"/>
</dbReference>
<accession>A0A8I6S4L6</accession>
<evidence type="ECO:0000256" key="8">
    <source>
        <dbReference type="ARBA" id="ARBA00048940"/>
    </source>
</evidence>
<dbReference type="SMART" id="SM00297">
    <property type="entry name" value="BROMO"/>
    <property type="match status" value="1"/>
</dbReference>
<dbReference type="GO" id="GO:0043992">
    <property type="term" value="F:histone H3K9 acetyltransferase activity"/>
    <property type="evidence" value="ECO:0007669"/>
    <property type="project" value="UniProtKB-ARBA"/>
</dbReference>
<dbReference type="GO" id="GO:0140672">
    <property type="term" value="C:ATAC complex"/>
    <property type="evidence" value="ECO:0007669"/>
    <property type="project" value="TreeGrafter"/>
</dbReference>
<comment type="similarity">
    <text evidence="3">Belongs to the acetyltransferase family. GCN5 subfamily.</text>
</comment>
<evidence type="ECO:0000256" key="3">
    <source>
        <dbReference type="ARBA" id="ARBA00008607"/>
    </source>
</evidence>
<evidence type="ECO:0000256" key="6">
    <source>
        <dbReference type="ARBA" id="ARBA00023212"/>
    </source>
</evidence>
<keyword evidence="4 9" id="KW-0103">Bromodomain</keyword>
<evidence type="ECO:0000256" key="7">
    <source>
        <dbReference type="ARBA" id="ARBA00023242"/>
    </source>
</evidence>
<evidence type="ECO:0000256" key="1">
    <source>
        <dbReference type="ARBA" id="ARBA00004123"/>
    </source>
</evidence>
<dbReference type="InterPro" id="IPR016181">
    <property type="entry name" value="Acyl_CoA_acyltransferase"/>
</dbReference>
<dbReference type="CDD" id="cd05509">
    <property type="entry name" value="Bromo_gcn5_like"/>
    <property type="match status" value="1"/>
</dbReference>
<dbReference type="SUPFAM" id="SSF55729">
    <property type="entry name" value="Acyl-CoA N-acyltransferases (Nat)"/>
    <property type="match status" value="1"/>
</dbReference>
<comment type="catalytic activity">
    <reaction evidence="8">
        <text>L-lysyl-[histone] + acetyl-CoA = N(6)-acetyl-L-lysyl-[histone] + CoA + H(+)</text>
        <dbReference type="Rhea" id="RHEA:21992"/>
        <dbReference type="Rhea" id="RHEA-COMP:9845"/>
        <dbReference type="Rhea" id="RHEA-COMP:11338"/>
        <dbReference type="ChEBI" id="CHEBI:15378"/>
        <dbReference type="ChEBI" id="CHEBI:29969"/>
        <dbReference type="ChEBI" id="CHEBI:57287"/>
        <dbReference type="ChEBI" id="CHEBI:57288"/>
        <dbReference type="ChEBI" id="CHEBI:61930"/>
        <dbReference type="EC" id="2.3.1.48"/>
    </reaction>
    <physiologicalReaction direction="left-to-right" evidence="8">
        <dbReference type="Rhea" id="RHEA:21993"/>
    </physiologicalReaction>
</comment>
<feature type="compositionally biased region" description="Basic and acidic residues" evidence="10">
    <location>
        <begin position="340"/>
        <end position="360"/>
    </location>
</feature>
<evidence type="ECO:0000259" key="11">
    <source>
        <dbReference type="PROSITE" id="PS50014"/>
    </source>
</evidence>
<dbReference type="SUPFAM" id="SSF47370">
    <property type="entry name" value="Bromodomain"/>
    <property type="match status" value="1"/>
</dbReference>
<dbReference type="PROSITE" id="PS51186">
    <property type="entry name" value="GNAT"/>
    <property type="match status" value="1"/>
</dbReference>
<dbReference type="PANTHER" id="PTHR45750:SF3">
    <property type="entry name" value="HISTONE ACETYLTRANSFERASE"/>
    <property type="match status" value="1"/>
</dbReference>
<feature type="compositionally biased region" description="Low complexity" evidence="10">
    <location>
        <begin position="329"/>
        <end position="339"/>
    </location>
</feature>
<comment type="subcellular location">
    <subcellularLocation>
        <location evidence="2">Cytoplasm</location>
        <location evidence="2">Cytoskeleton</location>
        <location evidence="2">Microtubule organizing center</location>
        <location evidence="2">Centrosome</location>
    </subcellularLocation>
    <subcellularLocation>
        <location evidence="1">Nucleus</location>
    </subcellularLocation>
</comment>
<dbReference type="PROSITE" id="PS50014">
    <property type="entry name" value="BROMODOMAIN_2"/>
    <property type="match status" value="1"/>
</dbReference>
<dbReference type="GeneID" id="106670884"/>
<feature type="region of interest" description="Disordered" evidence="10">
    <location>
        <begin position="301"/>
        <end position="370"/>
    </location>
</feature>
<feature type="domain" description="Bromo" evidence="11">
    <location>
        <begin position="664"/>
        <end position="734"/>
    </location>
</feature>
<dbReference type="RefSeq" id="XP_014257033.1">
    <property type="nucleotide sequence ID" value="XM_014401547.2"/>
</dbReference>
<keyword evidence="6" id="KW-0963">Cytoplasm</keyword>